<comment type="caution">
    <text evidence="1">The sequence shown here is derived from an EMBL/GenBank/DDBJ whole genome shotgun (WGS) entry which is preliminary data.</text>
</comment>
<protein>
    <submittedName>
        <fullName evidence="1">Uncharacterized protein</fullName>
    </submittedName>
</protein>
<proteinExistence type="predicted"/>
<name>A0ABR5SNN6_9BACT</name>
<keyword evidence="2" id="KW-1185">Reference proteome</keyword>
<sequence>MKIVIPQPDIVGVGTASPVPVRVIVAEAEVAPAPVVVANPVKVSYVLAPLTPKLIFKVPVLVPVSVGEKTTLILQEPGA</sequence>
<accession>A0ABR5SNN6</accession>
<dbReference type="EMBL" id="LNQR01000007">
    <property type="protein sequence ID" value="KWT94231.1"/>
    <property type="molecule type" value="Genomic_DNA"/>
</dbReference>
<reference evidence="1 2" key="1">
    <citation type="submission" date="2015-11" db="EMBL/GenBank/DDBJ databases">
        <authorList>
            <person name="Lin W."/>
        </authorList>
    </citation>
    <scope>NUCLEOTIDE SEQUENCE [LARGE SCALE GENOMIC DNA]</scope>
    <source>
        <strain evidence="1 2">HCH-1</strain>
    </source>
</reference>
<evidence type="ECO:0000313" key="1">
    <source>
        <dbReference type="EMBL" id="KWT94231.1"/>
    </source>
</evidence>
<dbReference type="Proteomes" id="UP000060487">
    <property type="component" value="Unassembled WGS sequence"/>
</dbReference>
<gene>
    <name evidence="1" type="ORF">ASN18_0276</name>
</gene>
<evidence type="ECO:0000313" key="2">
    <source>
        <dbReference type="Proteomes" id="UP000060487"/>
    </source>
</evidence>
<organism evidence="1 2">
    <name type="scientific">Candidatus Magnetominusculus xianensis</name>
    <dbReference type="NCBI Taxonomy" id="1748249"/>
    <lineage>
        <taxon>Bacteria</taxon>
        <taxon>Pseudomonadati</taxon>
        <taxon>Nitrospirota</taxon>
        <taxon>Nitrospiria</taxon>
        <taxon>Nitrospirales</taxon>
        <taxon>Nitrospiraceae</taxon>
        <taxon>Candidatus Magnetominusculus</taxon>
    </lineage>
</organism>